<keyword evidence="3" id="KW-1185">Reference proteome</keyword>
<dbReference type="InterPro" id="IPR050483">
    <property type="entry name" value="CoA-transferase_III_domain"/>
</dbReference>
<dbReference type="Gene3D" id="3.40.50.10540">
    <property type="entry name" value="Crotonobetainyl-coa:carnitine coa-transferase, domain 1"/>
    <property type="match status" value="1"/>
</dbReference>
<dbReference type="PANTHER" id="PTHR48207">
    <property type="entry name" value="SUCCINATE--HYDROXYMETHYLGLUTARATE COA-TRANSFERASE"/>
    <property type="match status" value="1"/>
</dbReference>
<dbReference type="STRING" id="115433.SAMN05421835_13135"/>
<evidence type="ECO:0000313" key="3">
    <source>
        <dbReference type="Proteomes" id="UP000199025"/>
    </source>
</evidence>
<gene>
    <name evidence="2" type="ORF">SAMN05421835_13135</name>
</gene>
<dbReference type="EMBL" id="FORP01000031">
    <property type="protein sequence ID" value="SFK73838.1"/>
    <property type="molecule type" value="Genomic_DNA"/>
</dbReference>
<dbReference type="SUPFAM" id="SSF89796">
    <property type="entry name" value="CoA-transferase family III (CaiB/BaiF)"/>
    <property type="match status" value="1"/>
</dbReference>
<dbReference type="AlphaFoldDB" id="A0A1I4BYE1"/>
<reference evidence="2 3" key="1">
    <citation type="submission" date="2016-10" db="EMBL/GenBank/DDBJ databases">
        <authorList>
            <person name="de Groot N.N."/>
        </authorList>
    </citation>
    <scope>NUCLEOTIDE SEQUENCE [LARGE SCALE GENOMIC DNA]</scope>
    <source>
        <strain evidence="2 3">DSM 44468</strain>
    </source>
</reference>
<proteinExistence type="predicted"/>
<dbReference type="OrthoDB" id="9797653at2"/>
<dbReference type="GO" id="GO:0008410">
    <property type="term" value="F:CoA-transferase activity"/>
    <property type="evidence" value="ECO:0007669"/>
    <property type="project" value="TreeGrafter"/>
</dbReference>
<dbReference type="Proteomes" id="UP000199025">
    <property type="component" value="Unassembled WGS sequence"/>
</dbReference>
<dbReference type="RefSeq" id="WP_091515574.1">
    <property type="nucleotide sequence ID" value="NZ_CBDRCA010000067.1"/>
</dbReference>
<dbReference type="InterPro" id="IPR044855">
    <property type="entry name" value="CoA-Trfase_III_dom3_sf"/>
</dbReference>
<protein>
    <submittedName>
        <fullName evidence="2">Crotonobetainyl-CoA:carnitine CoA-transferase CaiB</fullName>
    </submittedName>
</protein>
<dbReference type="InterPro" id="IPR003673">
    <property type="entry name" value="CoA-Trfase_fam_III"/>
</dbReference>
<evidence type="ECO:0000313" key="2">
    <source>
        <dbReference type="EMBL" id="SFK73838.1"/>
    </source>
</evidence>
<sequence length="426" mass="44921">MSTGTYAADAPALSGLKVVDLSRVLAGPLCAQMLADHGAEVIKVESPTGDETRTWGPPFVGPDTSAYFTGINRNKANICLDLRTEAGQAVLRDLFAEADVVVENFKAGTLARWGFGDEVVRATWPRLILCHITGFGADGPMGGMPGYDAVAQAYSGLMSINGEPDGEPLRVGVPIADMVTGIYACTGVLLALQARQRTGQGQVVDCNLVNTAVSLLHPHSPSYLMGGVEGQRTGSAHPTIAPYDSFAAADGLMFIGCGNDGQFRKLVEVLGIPGLADDPRFASNGARLAHRAAMEEHLRPAIATWKRAGLTRDLLARGVPATPIHSVGEALEDAHVRSQEMVVAVGDYVGTGIPIKLRGTPGTVRTAPRPRGADTEAVLAGLGYDVERVNELLSDGTAHAAGEFVDAARFLTDGQQRLQEHHRSTQ</sequence>
<dbReference type="PANTHER" id="PTHR48207:SF3">
    <property type="entry name" value="SUCCINATE--HYDROXYMETHYLGLUTARATE COA-TRANSFERASE"/>
    <property type="match status" value="1"/>
</dbReference>
<dbReference type="Pfam" id="PF02515">
    <property type="entry name" value="CoA_transf_3"/>
    <property type="match status" value="1"/>
</dbReference>
<keyword evidence="1 2" id="KW-0808">Transferase</keyword>
<dbReference type="InterPro" id="IPR023606">
    <property type="entry name" value="CoA-Trfase_III_dom_1_sf"/>
</dbReference>
<accession>A0A1I4BYE1</accession>
<name>A0A1I4BYE1_9PSEU</name>
<dbReference type="Gene3D" id="3.30.1540.10">
    <property type="entry name" value="formyl-coa transferase, domain 3"/>
    <property type="match status" value="1"/>
</dbReference>
<evidence type="ECO:0000256" key="1">
    <source>
        <dbReference type="ARBA" id="ARBA00022679"/>
    </source>
</evidence>
<organism evidence="2 3">
    <name type="scientific">Amycolatopsis sacchari</name>
    <dbReference type="NCBI Taxonomy" id="115433"/>
    <lineage>
        <taxon>Bacteria</taxon>
        <taxon>Bacillati</taxon>
        <taxon>Actinomycetota</taxon>
        <taxon>Actinomycetes</taxon>
        <taxon>Pseudonocardiales</taxon>
        <taxon>Pseudonocardiaceae</taxon>
        <taxon>Amycolatopsis</taxon>
    </lineage>
</organism>